<keyword evidence="6" id="KW-1185">Reference proteome</keyword>
<evidence type="ECO:0000256" key="3">
    <source>
        <dbReference type="ARBA" id="ARBA00022729"/>
    </source>
</evidence>
<dbReference type="Proteomes" id="UP000653454">
    <property type="component" value="Unassembled WGS sequence"/>
</dbReference>
<reference evidence="5" key="1">
    <citation type="submission" date="2020-11" db="EMBL/GenBank/DDBJ databases">
        <authorList>
            <person name="Whiteford S."/>
        </authorList>
    </citation>
    <scope>NUCLEOTIDE SEQUENCE</scope>
</reference>
<dbReference type="InterPro" id="IPR006072">
    <property type="entry name" value="Odorant/phero-bd_Lep"/>
</dbReference>
<dbReference type="SMART" id="SM00708">
    <property type="entry name" value="PhBP"/>
    <property type="match status" value="1"/>
</dbReference>
<dbReference type="CDD" id="cd23992">
    <property type="entry name" value="PBP_GOBP"/>
    <property type="match status" value="1"/>
</dbReference>
<dbReference type="SUPFAM" id="SSF47565">
    <property type="entry name" value="Insect pheromone/odorant-binding proteins"/>
    <property type="match status" value="1"/>
</dbReference>
<name>A0A8S4FJU8_PLUXY</name>
<accession>A0A8S4FJU8</accession>
<dbReference type="Gene3D" id="1.10.238.20">
    <property type="entry name" value="Pheromone/general odorant binding protein domain"/>
    <property type="match status" value="1"/>
</dbReference>
<keyword evidence="3" id="KW-0732">Signal</keyword>
<evidence type="ECO:0000256" key="4">
    <source>
        <dbReference type="PIRSR" id="PIRSR015604-1"/>
    </source>
</evidence>
<evidence type="ECO:0000313" key="6">
    <source>
        <dbReference type="Proteomes" id="UP000653454"/>
    </source>
</evidence>
<proteinExistence type="inferred from homology"/>
<evidence type="ECO:0000256" key="1">
    <source>
        <dbReference type="ARBA" id="ARBA00008098"/>
    </source>
</evidence>
<dbReference type="GO" id="GO:0005549">
    <property type="term" value="F:odorant binding"/>
    <property type="evidence" value="ECO:0007669"/>
    <property type="project" value="InterPro"/>
</dbReference>
<evidence type="ECO:0000313" key="5">
    <source>
        <dbReference type="EMBL" id="CAG9127641.1"/>
    </source>
</evidence>
<keyword evidence="2" id="KW-0813">Transport</keyword>
<comment type="similarity">
    <text evidence="1">Belongs to the PBP/GOBP family.</text>
</comment>
<dbReference type="AlphaFoldDB" id="A0A8S4FJU8"/>
<dbReference type="PANTHER" id="PTHR11857">
    <property type="entry name" value="ODORANT BINDING PROTEIN-RELATED"/>
    <property type="match status" value="1"/>
</dbReference>
<protein>
    <submittedName>
        <fullName evidence="5">(diamondback moth) hypothetical protein</fullName>
    </submittedName>
</protein>
<keyword evidence="4" id="KW-1015">Disulfide bond</keyword>
<feature type="disulfide bond" evidence="4">
    <location>
        <begin position="86"/>
        <end position="144"/>
    </location>
</feature>
<dbReference type="InterPro" id="IPR036728">
    <property type="entry name" value="PBP_GOBP_sf"/>
</dbReference>
<sequence>MVLFVFNLKSATDTMWFPVKLGAVVLLTLAAMDAEGSKETMKDITSGFFKVLNECKHELNLPDHLVGDFYHYWRQEYALLDRDLGCAILCMSRKLELIDASGKLHHGNTQEFAEKHGADNSMASKLVEVLHSCEKQHEAVSDDCQRALEVAKCFRSSVHELGWAPTIDVIIEEVLTDM</sequence>
<dbReference type="GO" id="GO:0005615">
    <property type="term" value="C:extracellular space"/>
    <property type="evidence" value="ECO:0007669"/>
    <property type="project" value="TreeGrafter"/>
</dbReference>
<dbReference type="InterPro" id="IPR006170">
    <property type="entry name" value="PBP/GOBP"/>
</dbReference>
<dbReference type="GO" id="GO:0007608">
    <property type="term" value="P:sensory perception of smell"/>
    <property type="evidence" value="ECO:0007669"/>
    <property type="project" value="TreeGrafter"/>
</dbReference>
<comment type="caution">
    <text evidence="5">The sequence shown here is derived from an EMBL/GenBank/DDBJ whole genome shotgun (WGS) entry which is preliminary data.</text>
</comment>
<dbReference type="EMBL" id="CAJHNJ030000034">
    <property type="protein sequence ID" value="CAG9127641.1"/>
    <property type="molecule type" value="Genomic_DNA"/>
</dbReference>
<dbReference type="Pfam" id="PF01395">
    <property type="entry name" value="PBP_GOBP"/>
    <property type="match status" value="1"/>
</dbReference>
<dbReference type="PIRSF" id="PIRSF015604">
    <property type="entry name" value="Odorant/phero_bd"/>
    <property type="match status" value="1"/>
</dbReference>
<dbReference type="PRINTS" id="PR00484">
    <property type="entry name" value="PBPGOBP"/>
</dbReference>
<gene>
    <name evidence="5" type="ORF">PLXY2_LOCUS8938</name>
</gene>
<organism evidence="5 6">
    <name type="scientific">Plutella xylostella</name>
    <name type="common">Diamondback moth</name>
    <name type="synonym">Plutella maculipennis</name>
    <dbReference type="NCBI Taxonomy" id="51655"/>
    <lineage>
        <taxon>Eukaryota</taxon>
        <taxon>Metazoa</taxon>
        <taxon>Ecdysozoa</taxon>
        <taxon>Arthropoda</taxon>
        <taxon>Hexapoda</taxon>
        <taxon>Insecta</taxon>
        <taxon>Pterygota</taxon>
        <taxon>Neoptera</taxon>
        <taxon>Endopterygota</taxon>
        <taxon>Lepidoptera</taxon>
        <taxon>Glossata</taxon>
        <taxon>Ditrysia</taxon>
        <taxon>Yponomeutoidea</taxon>
        <taxon>Plutellidae</taxon>
        <taxon>Plutella</taxon>
    </lineage>
</organism>
<feature type="disulfide bond" evidence="4">
    <location>
        <begin position="55"/>
        <end position="90"/>
    </location>
</feature>
<evidence type="ECO:0000256" key="2">
    <source>
        <dbReference type="ARBA" id="ARBA00022448"/>
    </source>
</evidence>
<feature type="disulfide bond" evidence="4">
    <location>
        <begin position="133"/>
        <end position="153"/>
    </location>
</feature>